<proteinExistence type="predicted"/>
<reference evidence="2" key="1">
    <citation type="journal article" date="2019" name="Int. J. Syst. Evol. Microbiol.">
        <title>The Global Catalogue of Microorganisms (GCM) 10K type strain sequencing project: providing services to taxonomists for standard genome sequencing and annotation.</title>
        <authorList>
            <consortium name="The Broad Institute Genomics Platform"/>
            <consortium name="The Broad Institute Genome Sequencing Center for Infectious Disease"/>
            <person name="Wu L."/>
            <person name="Ma J."/>
        </authorList>
    </citation>
    <scope>NUCLEOTIDE SEQUENCE [LARGE SCALE GENOMIC DNA]</scope>
    <source>
        <strain evidence="2">CGMCC 4.7393</strain>
    </source>
</reference>
<keyword evidence="2" id="KW-1185">Reference proteome</keyword>
<gene>
    <name evidence="1" type="ORF">ACFQHR_08800</name>
</gene>
<accession>A0ABW2DL04</accession>
<name>A0ABW2DL04_9BACT</name>
<comment type="caution">
    <text evidence="1">The sequence shown here is derived from an EMBL/GenBank/DDBJ whole genome shotgun (WGS) entry which is preliminary data.</text>
</comment>
<dbReference type="Proteomes" id="UP001596405">
    <property type="component" value="Unassembled WGS sequence"/>
</dbReference>
<evidence type="ECO:0000313" key="2">
    <source>
        <dbReference type="Proteomes" id="UP001596405"/>
    </source>
</evidence>
<evidence type="ECO:0000313" key="1">
    <source>
        <dbReference type="EMBL" id="MFC6997723.1"/>
    </source>
</evidence>
<dbReference type="EMBL" id="JBHSYQ010000003">
    <property type="protein sequence ID" value="MFC6997723.1"/>
    <property type="molecule type" value="Genomic_DNA"/>
</dbReference>
<dbReference type="RefSeq" id="WP_066618702.1">
    <property type="nucleotide sequence ID" value="NZ_JBHSYQ010000003.1"/>
</dbReference>
<organism evidence="1 2">
    <name type="scientific">Rufibacter roseus</name>
    <dbReference type="NCBI Taxonomy" id="1567108"/>
    <lineage>
        <taxon>Bacteria</taxon>
        <taxon>Pseudomonadati</taxon>
        <taxon>Bacteroidota</taxon>
        <taxon>Cytophagia</taxon>
        <taxon>Cytophagales</taxon>
        <taxon>Hymenobacteraceae</taxon>
        <taxon>Rufibacter</taxon>
    </lineage>
</organism>
<sequence>MNTLTLSLTHEQSQLAQELLQKALHEWEVIINSTDSISPVGNRVRFKSECTNILLQALQQGKTVVSMPDVLFVPVLLQLKSMLENQMKIMVDLMQDESLENENQFQVVMRGIGLLNMMHCMTHETLQFEKDAV</sequence>
<protein>
    <submittedName>
        <fullName evidence="1">Uncharacterized protein</fullName>
    </submittedName>
</protein>